<organism evidence="1 2">
    <name type="scientific">Raoultella planticola</name>
    <name type="common">Klebsiella planticola</name>
    <dbReference type="NCBI Taxonomy" id="575"/>
    <lineage>
        <taxon>Bacteria</taxon>
        <taxon>Pseudomonadati</taxon>
        <taxon>Pseudomonadota</taxon>
        <taxon>Gammaproteobacteria</taxon>
        <taxon>Enterobacterales</taxon>
        <taxon>Enterobacteriaceae</taxon>
        <taxon>Klebsiella/Raoultella group</taxon>
        <taxon>Raoultella</taxon>
    </lineage>
</organism>
<proteinExistence type="predicted"/>
<evidence type="ECO:0000313" key="2">
    <source>
        <dbReference type="Proteomes" id="UP000288843"/>
    </source>
</evidence>
<comment type="caution">
    <text evidence="1">The sequence shown here is derived from an EMBL/GenBank/DDBJ whole genome shotgun (WGS) entry which is preliminary data.</text>
</comment>
<dbReference type="EMBL" id="QKOX01000070">
    <property type="protein sequence ID" value="RWT12755.1"/>
    <property type="molecule type" value="Genomic_DNA"/>
</dbReference>
<accession>A0A443VDA0</accession>
<protein>
    <submittedName>
        <fullName evidence="1">Uncharacterized protein</fullName>
    </submittedName>
</protein>
<dbReference type="AlphaFoldDB" id="A0A443VDA0"/>
<evidence type="ECO:0000313" key="1">
    <source>
        <dbReference type="EMBL" id="RWT12755.1"/>
    </source>
</evidence>
<name>A0A443VDA0_RAOPL</name>
<dbReference type="Proteomes" id="UP000288843">
    <property type="component" value="Unassembled WGS sequence"/>
</dbReference>
<dbReference type="RefSeq" id="WP_064793327.1">
    <property type="nucleotide sequence ID" value="NZ_BIIS01000022.1"/>
</dbReference>
<gene>
    <name evidence="1" type="ORF">DN603_30585</name>
</gene>
<reference evidence="1 2" key="1">
    <citation type="submission" date="2018-06" db="EMBL/GenBank/DDBJ databases">
        <title>Carbapenemase-producing Enterobacteriaceae present in wastewater treatment plant effluent and nearby surface waters in the US.</title>
        <authorList>
            <person name="Mathys D.A."/>
            <person name="Mollenkopf D.F."/>
            <person name="Feicht S.M."/>
            <person name="Adams R.J."/>
            <person name="Albers A.L."/>
            <person name="Stuever D.M."/>
            <person name="Daniels J.B."/>
            <person name="Wittum T.E."/>
        </authorList>
    </citation>
    <scope>NUCLEOTIDE SEQUENCE [LARGE SCALE GENOMIC DNA]</scope>
    <source>
        <strain evidence="1 2">GEO_47_Down_B</strain>
    </source>
</reference>
<sequence length="203" mass="23027">MNNQYNIPDHLFNAHTGSAGNTWTLATYTYRILAEIARRYGQRDNNWLLCGVEFHDGVPQVWYPGADETSTSGYIAIMLSAETFSDPRRAVYQLAHECVHTLSTVIHVKAPVLEEGLATVFSEDMIEQWFGETDKRAYTQDVRYRDAAENVRTLLQLEPDAIRRLREKQPAFKLMTAATFADAGLGQVPQPLVDELLRTFDVT</sequence>